<dbReference type="RefSeq" id="XP_036263268.1">
    <property type="nucleotide sequence ID" value="XM_036407577.1"/>
</dbReference>
<evidence type="ECO:0000313" key="2">
    <source>
        <dbReference type="Proteomes" id="UP000054928"/>
    </source>
</evidence>
<organism evidence="1 2">
    <name type="scientific">Plasmopara halstedii</name>
    <name type="common">Downy mildew of sunflower</name>
    <dbReference type="NCBI Taxonomy" id="4781"/>
    <lineage>
        <taxon>Eukaryota</taxon>
        <taxon>Sar</taxon>
        <taxon>Stramenopiles</taxon>
        <taxon>Oomycota</taxon>
        <taxon>Peronosporomycetes</taxon>
        <taxon>Peronosporales</taxon>
        <taxon>Peronosporaceae</taxon>
        <taxon>Plasmopara</taxon>
    </lineage>
</organism>
<proteinExistence type="predicted"/>
<keyword evidence="2" id="KW-1185">Reference proteome</keyword>
<evidence type="ECO:0000313" key="1">
    <source>
        <dbReference type="EMBL" id="CEG43587.1"/>
    </source>
</evidence>
<dbReference type="AlphaFoldDB" id="A0A0N7L687"/>
<protein>
    <submittedName>
        <fullName evidence="1">Uncharacterized protein</fullName>
    </submittedName>
</protein>
<dbReference type="EMBL" id="CCYD01000667">
    <property type="protein sequence ID" value="CEG43587.1"/>
    <property type="molecule type" value="Genomic_DNA"/>
</dbReference>
<reference evidence="2" key="1">
    <citation type="submission" date="2014-09" db="EMBL/GenBank/DDBJ databases">
        <authorList>
            <person name="Sharma Rahul"/>
            <person name="Thines Marco"/>
        </authorList>
    </citation>
    <scope>NUCLEOTIDE SEQUENCE [LARGE SCALE GENOMIC DNA]</scope>
</reference>
<dbReference type="GeneID" id="59052681"/>
<sequence>MYCSVAFFASHLVYRSRGQHGRCQALTSPMNSSKASTQNKVVSHSFLFHEFLYSALNDLDFCKKPTDKADGTRVKATSFVVRRRSLIQFTDGDGRFYLKVQLW</sequence>
<name>A0A0N7L687_PLAHL</name>
<dbReference type="Proteomes" id="UP000054928">
    <property type="component" value="Unassembled WGS sequence"/>
</dbReference>
<accession>A0A0N7L687</accession>